<reference evidence="3" key="2">
    <citation type="submission" date="2019-06" db="EMBL/GenBank/DDBJ databases">
        <title>Co-occurence of chitin degradation, pigmentation and bioactivity in marine Pseudoalteromonas.</title>
        <authorList>
            <person name="Sonnenschein E.C."/>
            <person name="Bech P.K."/>
        </authorList>
    </citation>
    <scope>NUCLEOTIDE SEQUENCE [LARGE SCALE GENOMIC DNA]</scope>
    <source>
        <strain evidence="3">S2599</strain>
    </source>
</reference>
<dbReference type="InterPro" id="IPR027417">
    <property type="entry name" value="P-loop_NTPase"/>
</dbReference>
<dbReference type="AlphaFoldDB" id="A0A5S3X1I7"/>
<protein>
    <submittedName>
        <fullName evidence="2">ATP-binding protein</fullName>
    </submittedName>
</protein>
<dbReference type="InterPro" id="IPR003959">
    <property type="entry name" value="ATPase_AAA_core"/>
</dbReference>
<dbReference type="Pfam" id="PF13304">
    <property type="entry name" value="AAA_21"/>
    <property type="match status" value="1"/>
</dbReference>
<evidence type="ECO:0000313" key="3">
    <source>
        <dbReference type="Proteomes" id="UP000306719"/>
    </source>
</evidence>
<comment type="caution">
    <text evidence="2">The sequence shown here is derived from an EMBL/GenBank/DDBJ whole genome shotgun (WGS) entry which is preliminary data.</text>
</comment>
<dbReference type="PANTHER" id="PTHR40396:SF1">
    <property type="entry name" value="ATPASE AAA-TYPE CORE DOMAIN-CONTAINING PROTEIN"/>
    <property type="match status" value="1"/>
</dbReference>
<gene>
    <name evidence="2" type="ORF">CWB98_10130</name>
</gene>
<keyword evidence="2" id="KW-0547">Nucleotide-binding</keyword>
<dbReference type="SUPFAM" id="SSF52540">
    <property type="entry name" value="P-loop containing nucleoside triphosphate hydrolases"/>
    <property type="match status" value="1"/>
</dbReference>
<accession>A0A5S3X1I7</accession>
<dbReference type="Proteomes" id="UP000306719">
    <property type="component" value="Unassembled WGS sequence"/>
</dbReference>
<sequence length="424" mass="48695">MLIDFTVKNYRSIKETQTFSMAKSSSSELAETNSFSVERLNLELLRSSVIYGANASGKSNLIKAIKFLKELVISSAKESGYDEDIEVASFKYDKHARSMPSEFELTFVQEGIKYQFGVVVGKKRVEEEWLIAYPKGRPQRWFTRLYDESADRYYYKFSESFQGQKATYQATTRHNALFLSTCVHLNNKQLKPVHHWFREKLRLSGIFGYNNNYSAKLCTSEDTKSQVLSFLNFADMSIDDIEVEERPFDTDDLPPMLPDDVKAHLVRELKDHVDYEVNILRKDSEGNMIPIDISEESDGTQKLFGLVGPVIDTLESGVVLVIDELHSNLHPKMVEFLASLFNNPNLNKNNAQLIFTTHETSILSQDIFRRDQIWFAEKSNLATTLYSLLEFSPRKSTENIELGYLSGKYGALPFINKSFKIRSF</sequence>
<dbReference type="EMBL" id="PNCJ01000014">
    <property type="protein sequence ID" value="TMP37525.1"/>
    <property type="molecule type" value="Genomic_DNA"/>
</dbReference>
<keyword evidence="2" id="KW-0067">ATP-binding</keyword>
<organism evidence="2 3">
    <name type="scientific">Pseudoalteromonas rubra</name>
    <dbReference type="NCBI Taxonomy" id="43658"/>
    <lineage>
        <taxon>Bacteria</taxon>
        <taxon>Pseudomonadati</taxon>
        <taxon>Pseudomonadota</taxon>
        <taxon>Gammaproteobacteria</taxon>
        <taxon>Alteromonadales</taxon>
        <taxon>Pseudoalteromonadaceae</taxon>
        <taxon>Pseudoalteromonas</taxon>
    </lineage>
</organism>
<dbReference type="Gene3D" id="3.40.50.300">
    <property type="entry name" value="P-loop containing nucleotide triphosphate hydrolases"/>
    <property type="match status" value="1"/>
</dbReference>
<reference evidence="2 3" key="1">
    <citation type="submission" date="2018-01" db="EMBL/GenBank/DDBJ databases">
        <authorList>
            <person name="Paulsen S."/>
            <person name="Gram L.K."/>
        </authorList>
    </citation>
    <scope>NUCLEOTIDE SEQUENCE [LARGE SCALE GENOMIC DNA]</scope>
    <source>
        <strain evidence="2 3">S2599</strain>
    </source>
</reference>
<dbReference type="OrthoDB" id="9809324at2"/>
<dbReference type="PANTHER" id="PTHR40396">
    <property type="entry name" value="ATPASE-LIKE PROTEIN"/>
    <property type="match status" value="1"/>
</dbReference>
<proteinExistence type="predicted"/>
<evidence type="ECO:0000259" key="1">
    <source>
        <dbReference type="Pfam" id="PF13304"/>
    </source>
</evidence>
<name>A0A5S3X1I7_9GAMM</name>
<dbReference type="GO" id="GO:0016887">
    <property type="term" value="F:ATP hydrolysis activity"/>
    <property type="evidence" value="ECO:0007669"/>
    <property type="project" value="InterPro"/>
</dbReference>
<evidence type="ECO:0000313" key="2">
    <source>
        <dbReference type="EMBL" id="TMP37525.1"/>
    </source>
</evidence>
<dbReference type="GO" id="GO:0005524">
    <property type="term" value="F:ATP binding"/>
    <property type="evidence" value="ECO:0007669"/>
    <property type="project" value="UniProtKB-KW"/>
</dbReference>
<feature type="domain" description="ATPase AAA-type core" evidence="1">
    <location>
        <begin position="49"/>
        <end position="364"/>
    </location>
</feature>